<dbReference type="InterPro" id="IPR011127">
    <property type="entry name" value="Dala_Dala_lig_N"/>
</dbReference>
<dbReference type="GO" id="GO:0071555">
    <property type="term" value="P:cell wall organization"/>
    <property type="evidence" value="ECO:0007669"/>
    <property type="project" value="UniProtKB-KW"/>
</dbReference>
<feature type="domain" description="ATP-grasp" evidence="10">
    <location>
        <begin position="910"/>
        <end position="967"/>
    </location>
</feature>
<dbReference type="InterPro" id="IPR013815">
    <property type="entry name" value="ATP_grasp_subdomain_1"/>
</dbReference>
<feature type="signal peptide" evidence="9">
    <location>
        <begin position="1"/>
        <end position="24"/>
    </location>
</feature>
<dbReference type="PANTHER" id="PTHR23132">
    <property type="entry name" value="D-ALANINE--D-ALANINE LIGASE"/>
    <property type="match status" value="1"/>
</dbReference>
<keyword evidence="7" id="KW-0961">Cell wall biogenesis/degradation</keyword>
<keyword evidence="12" id="KW-1185">Reference proteome</keyword>
<dbReference type="SUPFAM" id="SSF52440">
    <property type="entry name" value="PreATP-grasp domain"/>
    <property type="match status" value="2"/>
</dbReference>
<dbReference type="PANTHER" id="PTHR23132:SF0">
    <property type="entry name" value="D-ALANINE-D-ALANINE LIGASE FAMILY"/>
    <property type="match status" value="1"/>
</dbReference>
<evidence type="ECO:0000256" key="8">
    <source>
        <dbReference type="PROSITE-ProRule" id="PRU00409"/>
    </source>
</evidence>
<dbReference type="SUPFAM" id="SSF56059">
    <property type="entry name" value="Glutathione synthetase ATP-binding domain-like"/>
    <property type="match status" value="2"/>
</dbReference>
<feature type="domain" description="ATP-grasp" evidence="10">
    <location>
        <begin position="230"/>
        <end position="477"/>
    </location>
</feature>
<feature type="chain" id="PRO_5015363176" description="ATP-grasp domain-containing protein" evidence="9">
    <location>
        <begin position="25"/>
        <end position="984"/>
    </location>
</feature>
<evidence type="ECO:0000256" key="2">
    <source>
        <dbReference type="ARBA" id="ARBA00022598"/>
    </source>
</evidence>
<dbReference type="OrthoDB" id="2013972at2759"/>
<evidence type="ECO:0000256" key="3">
    <source>
        <dbReference type="ARBA" id="ARBA00022741"/>
    </source>
</evidence>
<gene>
    <name evidence="11" type="ORF">MARPO_0266s0003</name>
</gene>
<organism evidence="11 12">
    <name type="scientific">Marchantia polymorpha</name>
    <name type="common">Common liverwort</name>
    <name type="synonym">Marchantia aquatica</name>
    <dbReference type="NCBI Taxonomy" id="3197"/>
    <lineage>
        <taxon>Eukaryota</taxon>
        <taxon>Viridiplantae</taxon>
        <taxon>Streptophyta</taxon>
        <taxon>Embryophyta</taxon>
        <taxon>Marchantiophyta</taxon>
        <taxon>Marchantiopsida</taxon>
        <taxon>Marchantiidae</taxon>
        <taxon>Marchantiales</taxon>
        <taxon>Marchantiaceae</taxon>
        <taxon>Marchantia</taxon>
    </lineage>
</organism>
<evidence type="ECO:0000256" key="6">
    <source>
        <dbReference type="ARBA" id="ARBA00022984"/>
    </source>
</evidence>
<dbReference type="InterPro" id="IPR000291">
    <property type="entry name" value="D-Ala_lig_Van_CS"/>
</dbReference>
<dbReference type="AlphaFoldDB" id="A0A2R6VZ93"/>
<evidence type="ECO:0000259" key="10">
    <source>
        <dbReference type="PROSITE" id="PS50975"/>
    </source>
</evidence>
<evidence type="ECO:0000313" key="11">
    <source>
        <dbReference type="EMBL" id="PTQ26923.1"/>
    </source>
</evidence>
<dbReference type="Gramene" id="Mp5g20000.1">
    <property type="protein sequence ID" value="Mp5g20000.1.cds"/>
    <property type="gene ID" value="Mp5g20000"/>
</dbReference>
<protein>
    <recommendedName>
        <fullName evidence="10">ATP-grasp domain-containing protein</fullName>
    </recommendedName>
</protein>
<evidence type="ECO:0000256" key="5">
    <source>
        <dbReference type="ARBA" id="ARBA00022960"/>
    </source>
</evidence>
<evidence type="ECO:0000256" key="4">
    <source>
        <dbReference type="ARBA" id="ARBA00022840"/>
    </source>
</evidence>
<dbReference type="EMBL" id="KZ772920">
    <property type="protein sequence ID" value="PTQ26923.1"/>
    <property type="molecule type" value="Genomic_DNA"/>
</dbReference>
<dbReference type="PROSITE" id="PS50975">
    <property type="entry name" value="ATP_GRASP"/>
    <property type="match status" value="2"/>
</dbReference>
<keyword evidence="3 8" id="KW-0547">Nucleotide-binding</keyword>
<dbReference type="InterPro" id="IPR011095">
    <property type="entry name" value="Dala_Dala_lig_C"/>
</dbReference>
<dbReference type="GO" id="GO:0005524">
    <property type="term" value="F:ATP binding"/>
    <property type="evidence" value="ECO:0007669"/>
    <property type="project" value="UniProtKB-UniRule"/>
</dbReference>
<dbReference type="PROSITE" id="PS00844">
    <property type="entry name" value="DALA_DALA_LIGASE_2"/>
    <property type="match status" value="1"/>
</dbReference>
<accession>A0A2R6VZ93</accession>
<reference evidence="12" key="1">
    <citation type="journal article" date="2017" name="Cell">
        <title>Insights into land plant evolution garnered from the Marchantia polymorpha genome.</title>
        <authorList>
            <person name="Bowman J.L."/>
            <person name="Kohchi T."/>
            <person name="Yamato K.T."/>
            <person name="Jenkins J."/>
            <person name="Shu S."/>
            <person name="Ishizaki K."/>
            <person name="Yamaoka S."/>
            <person name="Nishihama R."/>
            <person name="Nakamura Y."/>
            <person name="Berger F."/>
            <person name="Adam C."/>
            <person name="Aki S.S."/>
            <person name="Althoff F."/>
            <person name="Araki T."/>
            <person name="Arteaga-Vazquez M.A."/>
            <person name="Balasubrmanian S."/>
            <person name="Barry K."/>
            <person name="Bauer D."/>
            <person name="Boehm C.R."/>
            <person name="Briginshaw L."/>
            <person name="Caballero-Perez J."/>
            <person name="Catarino B."/>
            <person name="Chen F."/>
            <person name="Chiyoda S."/>
            <person name="Chovatia M."/>
            <person name="Davies K.M."/>
            <person name="Delmans M."/>
            <person name="Demura T."/>
            <person name="Dierschke T."/>
            <person name="Dolan L."/>
            <person name="Dorantes-Acosta A.E."/>
            <person name="Eklund D.M."/>
            <person name="Florent S.N."/>
            <person name="Flores-Sandoval E."/>
            <person name="Fujiyama A."/>
            <person name="Fukuzawa H."/>
            <person name="Galik B."/>
            <person name="Grimanelli D."/>
            <person name="Grimwood J."/>
            <person name="Grossniklaus U."/>
            <person name="Hamada T."/>
            <person name="Haseloff J."/>
            <person name="Hetherington A.J."/>
            <person name="Higo A."/>
            <person name="Hirakawa Y."/>
            <person name="Hundley H.N."/>
            <person name="Ikeda Y."/>
            <person name="Inoue K."/>
            <person name="Inoue S.I."/>
            <person name="Ishida S."/>
            <person name="Jia Q."/>
            <person name="Kakita M."/>
            <person name="Kanazawa T."/>
            <person name="Kawai Y."/>
            <person name="Kawashima T."/>
            <person name="Kennedy M."/>
            <person name="Kinose K."/>
            <person name="Kinoshita T."/>
            <person name="Kohara Y."/>
            <person name="Koide E."/>
            <person name="Komatsu K."/>
            <person name="Kopischke S."/>
            <person name="Kubo M."/>
            <person name="Kyozuka J."/>
            <person name="Lagercrantz U."/>
            <person name="Lin S.S."/>
            <person name="Lindquist E."/>
            <person name="Lipzen A.M."/>
            <person name="Lu C.W."/>
            <person name="De Luna E."/>
            <person name="Martienssen R.A."/>
            <person name="Minamino N."/>
            <person name="Mizutani M."/>
            <person name="Mizutani M."/>
            <person name="Mochizuki N."/>
            <person name="Monte I."/>
            <person name="Mosher R."/>
            <person name="Nagasaki H."/>
            <person name="Nakagami H."/>
            <person name="Naramoto S."/>
            <person name="Nishitani K."/>
            <person name="Ohtani M."/>
            <person name="Okamoto T."/>
            <person name="Okumura M."/>
            <person name="Phillips J."/>
            <person name="Pollak B."/>
            <person name="Reinders A."/>
            <person name="Rovekamp M."/>
            <person name="Sano R."/>
            <person name="Sawa S."/>
            <person name="Schmid M.W."/>
            <person name="Shirakawa M."/>
            <person name="Solano R."/>
            <person name="Spunde A."/>
            <person name="Suetsugu N."/>
            <person name="Sugano S."/>
            <person name="Sugiyama A."/>
            <person name="Sun R."/>
            <person name="Suzuki Y."/>
            <person name="Takenaka M."/>
            <person name="Takezawa D."/>
            <person name="Tomogane H."/>
            <person name="Tsuzuki M."/>
            <person name="Ueda T."/>
            <person name="Umeda M."/>
            <person name="Ward J.M."/>
            <person name="Watanabe Y."/>
            <person name="Yazaki K."/>
            <person name="Yokoyama R."/>
            <person name="Yoshitake Y."/>
            <person name="Yotsui I."/>
            <person name="Zachgo S."/>
            <person name="Schmutz J."/>
        </authorList>
    </citation>
    <scope>NUCLEOTIDE SEQUENCE [LARGE SCALE GENOMIC DNA]</scope>
    <source>
        <strain evidence="12">Tak-1</strain>
    </source>
</reference>
<sequence>MSLKAGMAQLCLSCSISCAQCVKAKYIPKSFSLPVTNRGGGLYQNVTSDEKQRTQKRSERLAVGVPVAKISLSWRLPVCRGMSLDSPRGITQDENSKLRVALICGGPSAERGISLNSARSVLDHLQAEDIEISCYYLDTNLQVYEISAIQMYSNTPSDFDYKIEGMTKSYLSLTEFFHQLRGTTDIVFPVLHGKLGEDGGIQRMLESAGLPFVGTSAAAASMAFDKFAAAEELGRLGFATLPSFLIEDSVADANSLVQWFDKNGLDRSDGRVVVKPARAGSSVGVSVAFGVEQAIQKAEQLLAEGVDERVVVELFAEGGKEFTAIVLDSRIGSTSQPITLLPTEVKLRAPGDVDADGEIFDFRKKYLPTSQVVFHTPPQFPLEAIGEIRQGAAKLFQLLGLRDFARVDGWLLPFSCNINMNRHGVGKGDKLIGQMDSGIVVFSDINLMSGMEQTSFLFQQAAKVGLSHAGILRAIVDCASSRYAQIPPLKAENNQIIQEPGSDEYSQSGKKKVFVLFGGDSSERQVSLISGTNVWLNLRTHKELDVSPWLLSPKGGDQENKSVWALPYSLVLRHTVEEVVEGCMELLEPNTAASGSILREQVQSELMEHSSALSTGEGINMEDEKPRELTLKEWIQEAKDNDAVVFIAVHGGIGENGSLQKLLEDARVPFTGSGPEASRLCMDKAATGKALAPLFETGVFTARRIVFNVHEFMKNGSEYGDAKSFLDGTFASRKMWDNLLEDLQSTSICVKPAADGCSTGVARLSCPEDLEVYLKSVVERLPRLLPGSLREAHGIIEMPESLTEMLLLEAFVETDPVMVASASNSSTEVTSDCRLSWEGKSRWLEVTVGVVGGKGEMYALNPSITVKESGSILCLEEKFQGGTGINLTPPPPALVSEEAIKGCRRRIELVANKLGLEGVARIDAFLHADTGEVIIIEANTVPGMTPSTVLIHQALAEQSPLYPRMFFKKVLDLALAKQAVMAKV</sequence>
<comment type="similarity">
    <text evidence="1">Belongs to the D-alanine--D-alanine ligase family.</text>
</comment>
<evidence type="ECO:0000256" key="1">
    <source>
        <dbReference type="ARBA" id="ARBA00010871"/>
    </source>
</evidence>
<dbReference type="GO" id="GO:0046872">
    <property type="term" value="F:metal ion binding"/>
    <property type="evidence" value="ECO:0007669"/>
    <property type="project" value="InterPro"/>
</dbReference>
<dbReference type="InterPro" id="IPR011761">
    <property type="entry name" value="ATP-grasp"/>
</dbReference>
<dbReference type="Gene3D" id="3.30.1490.20">
    <property type="entry name" value="ATP-grasp fold, A domain"/>
    <property type="match status" value="1"/>
</dbReference>
<evidence type="ECO:0000313" key="12">
    <source>
        <dbReference type="Proteomes" id="UP000244005"/>
    </source>
</evidence>
<dbReference type="FunFam" id="3.40.50.20:FF:000028">
    <property type="entry name" value="D-alanine-D-alanine ligase family"/>
    <property type="match status" value="1"/>
</dbReference>
<keyword evidence="2" id="KW-0436">Ligase</keyword>
<evidence type="ECO:0000256" key="9">
    <source>
        <dbReference type="SAM" id="SignalP"/>
    </source>
</evidence>
<evidence type="ECO:0000256" key="7">
    <source>
        <dbReference type="ARBA" id="ARBA00023316"/>
    </source>
</evidence>
<dbReference type="InterPro" id="IPR016185">
    <property type="entry name" value="PreATP-grasp_dom_sf"/>
</dbReference>
<dbReference type="OMA" id="DCGMNAY"/>
<dbReference type="Gene3D" id="3.40.50.20">
    <property type="match status" value="2"/>
</dbReference>
<dbReference type="GO" id="GO:0008360">
    <property type="term" value="P:regulation of cell shape"/>
    <property type="evidence" value="ECO:0007669"/>
    <property type="project" value="UniProtKB-KW"/>
</dbReference>
<keyword evidence="5" id="KW-0133">Cell shape</keyword>
<dbReference type="Gene3D" id="3.30.470.20">
    <property type="entry name" value="ATP-grasp fold, B domain"/>
    <property type="match status" value="2"/>
</dbReference>
<dbReference type="FunFam" id="3.30.470.20:FF:000048">
    <property type="entry name" value="D-alanine--D-alanine ligase family"/>
    <property type="match status" value="1"/>
</dbReference>
<keyword evidence="4 8" id="KW-0067">ATP-binding</keyword>
<dbReference type="GO" id="GO:0008716">
    <property type="term" value="F:D-alanine-D-alanine ligase activity"/>
    <property type="evidence" value="ECO:0000318"/>
    <property type="project" value="GO_Central"/>
</dbReference>
<keyword evidence="6" id="KW-0573">Peptidoglycan synthesis</keyword>
<proteinExistence type="inferred from homology"/>
<dbReference type="Pfam" id="PF07478">
    <property type="entry name" value="Dala_Dala_lig_C"/>
    <property type="match status" value="2"/>
</dbReference>
<name>A0A2R6VZ93_MARPO</name>
<dbReference type="Proteomes" id="UP000244005">
    <property type="component" value="Unassembled WGS sequence"/>
</dbReference>
<keyword evidence="9" id="KW-0732">Signal</keyword>
<dbReference type="Pfam" id="PF01820">
    <property type="entry name" value="Dala_Dala_lig_N"/>
    <property type="match status" value="2"/>
</dbReference>